<proteinExistence type="predicted"/>
<keyword evidence="3" id="KW-1185">Reference proteome</keyword>
<evidence type="ECO:0000256" key="1">
    <source>
        <dbReference type="SAM" id="MobiDB-lite"/>
    </source>
</evidence>
<gene>
    <name evidence="2" type="ORF">DI270_003525</name>
</gene>
<evidence type="ECO:0000313" key="2">
    <source>
        <dbReference type="EMBL" id="RGA06333.1"/>
    </source>
</evidence>
<dbReference type="EMBL" id="QFZU02000017">
    <property type="protein sequence ID" value="RGA06333.1"/>
    <property type="molecule type" value="Genomic_DNA"/>
</dbReference>
<feature type="compositionally biased region" description="Pro residues" evidence="1">
    <location>
        <begin position="139"/>
        <end position="149"/>
    </location>
</feature>
<dbReference type="RefSeq" id="WP_111697812.1">
    <property type="nucleotide sequence ID" value="NZ_QFZU02000017.1"/>
</dbReference>
<accession>A0ABX9LRV7</accession>
<evidence type="ECO:0008006" key="4">
    <source>
        <dbReference type="Google" id="ProtNLM"/>
    </source>
</evidence>
<feature type="region of interest" description="Disordered" evidence="1">
    <location>
        <begin position="110"/>
        <end position="149"/>
    </location>
</feature>
<dbReference type="Proteomes" id="UP000262538">
    <property type="component" value="Unassembled WGS sequence"/>
</dbReference>
<evidence type="ECO:0000313" key="3">
    <source>
        <dbReference type="Proteomes" id="UP000262538"/>
    </source>
</evidence>
<comment type="caution">
    <text evidence="2">The sequence shown here is derived from an EMBL/GenBank/DDBJ whole genome shotgun (WGS) entry which is preliminary data.</text>
</comment>
<reference evidence="2 3" key="1">
    <citation type="submission" date="2018-08" db="EMBL/GenBank/DDBJ databases">
        <title>Microbispora. triticiradicis sp. nov., a novel actinomycete isolated from the root of wheat (Triticum aestivum L.)).</title>
        <authorList>
            <person name="Han C."/>
        </authorList>
    </citation>
    <scope>NUCLEOTIDE SEQUENCE [LARGE SCALE GENOMIC DNA]</scope>
    <source>
        <strain evidence="2 3">NEAU-HRDPA2-9</strain>
    </source>
</reference>
<name>A0ABX9LRV7_9ACTN</name>
<sequence>MRWAQGRDRIDTMLSAGQLERVPPSRKHSDAMLRQAERHIDLARIGMHADPVGAYRLLYDASRKALASILENQGLRATSRGGHLTVLDAVTAQLDPPLGRVLRSFDRMRRRRNGAEYPRPETPDITAEDVIEDLRPSGSGPPPGRDPSP</sequence>
<organism evidence="2 3">
    <name type="scientific">Microbispora triticiradicis</name>
    <dbReference type="NCBI Taxonomy" id="2200763"/>
    <lineage>
        <taxon>Bacteria</taxon>
        <taxon>Bacillati</taxon>
        <taxon>Actinomycetota</taxon>
        <taxon>Actinomycetes</taxon>
        <taxon>Streptosporangiales</taxon>
        <taxon>Streptosporangiaceae</taxon>
        <taxon>Microbispora</taxon>
    </lineage>
</organism>
<protein>
    <recommendedName>
        <fullName evidence="4">HEPN domain-containing protein</fullName>
    </recommendedName>
</protein>